<dbReference type="Gene3D" id="1.10.132.10">
    <property type="match status" value="1"/>
</dbReference>
<dbReference type="Pfam" id="PF01028">
    <property type="entry name" value="Topoisom_I"/>
    <property type="match status" value="1"/>
</dbReference>
<comment type="caution">
    <text evidence="11">The sequence shown here is derived from an EMBL/GenBank/DDBJ whole genome shotgun (WGS) entry which is preliminary data.</text>
</comment>
<evidence type="ECO:0000256" key="2">
    <source>
        <dbReference type="ARBA" id="ARBA00006645"/>
    </source>
</evidence>
<dbReference type="AlphaFoldDB" id="A0A427YL44"/>
<dbReference type="GO" id="GO:0006265">
    <property type="term" value="P:DNA topological change"/>
    <property type="evidence" value="ECO:0007669"/>
    <property type="project" value="UniProtKB-UniRule"/>
</dbReference>
<dbReference type="GO" id="GO:0007059">
    <property type="term" value="P:chromosome segregation"/>
    <property type="evidence" value="ECO:0007669"/>
    <property type="project" value="TreeGrafter"/>
</dbReference>
<dbReference type="OrthoDB" id="47179at2759"/>
<dbReference type="FunFam" id="3.90.15.10:FF:000002">
    <property type="entry name" value="DNA topoisomerase I"/>
    <property type="match status" value="1"/>
</dbReference>
<dbReference type="GO" id="GO:0005694">
    <property type="term" value="C:chromosome"/>
    <property type="evidence" value="ECO:0007669"/>
    <property type="project" value="InterPro"/>
</dbReference>
<dbReference type="InterPro" id="IPR025834">
    <property type="entry name" value="TopoI_C_dom"/>
</dbReference>
<dbReference type="SUPFAM" id="SSF56741">
    <property type="entry name" value="Eukaryotic DNA topoisomerase I, N-terminal DNA-binding fragment"/>
    <property type="match status" value="1"/>
</dbReference>
<dbReference type="Proteomes" id="UP000279259">
    <property type="component" value="Unassembled WGS sequence"/>
</dbReference>
<dbReference type="InterPro" id="IPR013499">
    <property type="entry name" value="TopoI_euk"/>
</dbReference>
<evidence type="ECO:0000256" key="7">
    <source>
        <dbReference type="RuleBase" id="RU365101"/>
    </source>
</evidence>
<dbReference type="InterPro" id="IPR013500">
    <property type="entry name" value="TopoI_cat_euk"/>
</dbReference>
<feature type="domain" description="DNA topoisomerase I eukaryotic-type" evidence="10">
    <location>
        <begin position="473"/>
        <end position="921"/>
    </location>
</feature>
<evidence type="ECO:0000256" key="3">
    <source>
        <dbReference type="ARBA" id="ARBA00023029"/>
    </source>
</evidence>
<dbReference type="InterPro" id="IPR036202">
    <property type="entry name" value="TopoI_DNA-bd_euk_N_sf"/>
</dbReference>
<evidence type="ECO:0000256" key="9">
    <source>
        <dbReference type="SAM" id="MobiDB-lite"/>
    </source>
</evidence>
<feature type="region of interest" description="Disordered" evidence="9">
    <location>
        <begin position="757"/>
        <end position="793"/>
    </location>
</feature>
<name>A0A427YL44_9TREE</name>
<dbReference type="Gene3D" id="1.10.10.41">
    <property type="entry name" value="Yeast DNA topoisomerase - domain 1"/>
    <property type="match status" value="1"/>
</dbReference>
<dbReference type="SMART" id="SM00435">
    <property type="entry name" value="TOPEUc"/>
    <property type="match status" value="1"/>
</dbReference>
<dbReference type="EC" id="5.6.2.1" evidence="7"/>
<dbReference type="CDD" id="cd00660">
    <property type="entry name" value="Topoisomer_IB_N"/>
    <property type="match status" value="1"/>
</dbReference>
<dbReference type="Gene3D" id="2.170.11.10">
    <property type="entry name" value="DNA Topoisomerase I, domain 2"/>
    <property type="match status" value="1"/>
</dbReference>
<dbReference type="GO" id="GO:0003677">
    <property type="term" value="F:DNA binding"/>
    <property type="evidence" value="ECO:0007669"/>
    <property type="project" value="UniProtKB-UniRule"/>
</dbReference>
<dbReference type="InterPro" id="IPR051062">
    <property type="entry name" value="Topoisomerase_IB"/>
</dbReference>
<dbReference type="Pfam" id="PF14370">
    <property type="entry name" value="Topo_C_assoc"/>
    <property type="match status" value="1"/>
</dbReference>
<dbReference type="InterPro" id="IPR013034">
    <property type="entry name" value="DNA_topo_DNA_db_N_dom1"/>
</dbReference>
<dbReference type="CDD" id="cd00659">
    <property type="entry name" value="Topo_IB_C"/>
    <property type="match status" value="1"/>
</dbReference>
<evidence type="ECO:0000256" key="5">
    <source>
        <dbReference type="ARBA" id="ARBA00023235"/>
    </source>
</evidence>
<dbReference type="FunFam" id="1.10.10.41:FF:000001">
    <property type="entry name" value="DNA topoisomerase I"/>
    <property type="match status" value="1"/>
</dbReference>
<comment type="similarity">
    <text evidence="2 6 7">Belongs to the type IB topoisomerase family.</text>
</comment>
<feature type="compositionally biased region" description="Basic and acidic residues" evidence="9">
    <location>
        <begin position="272"/>
        <end position="283"/>
    </location>
</feature>
<keyword evidence="3 6" id="KW-0799">Topoisomerase</keyword>
<evidence type="ECO:0000313" key="12">
    <source>
        <dbReference type="Proteomes" id="UP000279259"/>
    </source>
</evidence>
<dbReference type="GO" id="GO:0005730">
    <property type="term" value="C:nucleolus"/>
    <property type="evidence" value="ECO:0007669"/>
    <property type="project" value="TreeGrafter"/>
</dbReference>
<dbReference type="SUPFAM" id="SSF56349">
    <property type="entry name" value="DNA breaking-rejoining enzymes"/>
    <property type="match status" value="1"/>
</dbReference>
<comment type="function">
    <text evidence="7">Releases the supercoiling and torsional tension of DNA introduced during the DNA replication and transcription by transiently cleaving and rejoining one strand of the DNA duplex. Introduces a single-strand break via transesterification at the specific target site 5'-[CT]CCTTp site in duplex DNA. The scissile phosphodiester is attacked by the catalytic tyrosine of the enzyme, resulting in the formation of a DNA-(3'-phosphotyrosyl)-enzyme intermediate and the expulsion of a 5'-OH DNA strand. The free DNA strand then undergoes passage around the unbroken strand thus removing DNA supercoils. Finally, in the religation step, the DNA 5'-OH attacks the covalent intermediate to expel the active-site tyrosine and restore the DNA phosphodiester backbone.</text>
</comment>
<protein>
    <recommendedName>
        <fullName evidence="7">DNA topoisomerase I</fullName>
        <ecNumber evidence="7">5.6.2.1</ecNumber>
    </recommendedName>
    <alternativeName>
        <fullName evidence="7">DNA topoisomerase 1</fullName>
    </alternativeName>
</protein>
<evidence type="ECO:0000256" key="6">
    <source>
        <dbReference type="PROSITE-ProRule" id="PRU01382"/>
    </source>
</evidence>
<gene>
    <name evidence="11" type="primary">TOP1</name>
    <name evidence="11" type="ORF">EHS25_009130</name>
</gene>
<feature type="compositionally biased region" description="Basic and acidic residues" evidence="9">
    <location>
        <begin position="775"/>
        <end position="788"/>
    </location>
</feature>
<keyword evidence="4 6" id="KW-0238">DNA-binding</keyword>
<feature type="compositionally biased region" description="Low complexity" evidence="9">
    <location>
        <begin position="103"/>
        <end position="112"/>
    </location>
</feature>
<dbReference type="PANTHER" id="PTHR10290">
    <property type="entry name" value="DNA TOPOISOMERASE I"/>
    <property type="match status" value="1"/>
</dbReference>
<feature type="active site" description="O-(3'-phospho-DNA)-tyrosine intermediate" evidence="6">
    <location>
        <position position="907"/>
    </location>
</feature>
<dbReference type="InterPro" id="IPR014727">
    <property type="entry name" value="TopoI_cat_a/b-sub_euk"/>
</dbReference>
<keyword evidence="8" id="KW-0175">Coiled coil</keyword>
<feature type="compositionally biased region" description="Acidic residues" evidence="9">
    <location>
        <begin position="187"/>
        <end position="203"/>
    </location>
</feature>
<dbReference type="STRING" id="1890683.A0A427YL44"/>
<dbReference type="EMBL" id="RSCD01000007">
    <property type="protein sequence ID" value="RSH91761.1"/>
    <property type="molecule type" value="Genomic_DNA"/>
</dbReference>
<dbReference type="InterPro" id="IPR011010">
    <property type="entry name" value="DNA_brk_join_enz"/>
</dbReference>
<comment type="catalytic activity">
    <reaction evidence="1 6 7">
        <text>ATP-independent breakage of single-stranded DNA, followed by passage and rejoining.</text>
        <dbReference type="EC" id="5.6.2.1"/>
    </reaction>
</comment>
<feature type="coiled-coil region" evidence="8">
    <location>
        <begin position="807"/>
        <end position="861"/>
    </location>
</feature>
<proteinExistence type="inferred from homology"/>
<dbReference type="PROSITE" id="PS52038">
    <property type="entry name" value="TOPO_IB_2"/>
    <property type="match status" value="1"/>
</dbReference>
<dbReference type="Gene3D" id="3.90.15.10">
    <property type="entry name" value="Topoisomerase I, Chain A, domain 3"/>
    <property type="match status" value="1"/>
</dbReference>
<evidence type="ECO:0000313" key="11">
    <source>
        <dbReference type="EMBL" id="RSH91761.1"/>
    </source>
</evidence>
<sequence>MSAPEPMAVVAPNLGSSASTLASRAPEVVSRAPRGRPDDSDDDEEMPLARKANGAKPNGGGGGGTAKRVVESSSEDEKPLSKKPRVSTTKRRIVDSEDEESEAGPSSSPAVPVKKEAPPTPQANGKPRSNKVVKPASDSDLSEDDKPLASKASKPASKPRSSTNANGNGNGNGVAKPKAKPKKPVSESDDLSDEESSYSDESDDKPLAKKAKPAPAPKAAPAKPRKSDSATPTAKPKPSAKAVKKLKSEPTSSEDEDEVPLAKKAAPTTKGKAKDVKKEVVKVKKEKKGQEEDEEEEKYKWWENEAMGDGSVKWTTLEHQAVLFPPPYIPLPKGIKMKYDGVPLTLPPESEEVAGFFGAMLETDHAQDAKFRENFFKDFKEILASFPPASFPLPISKQPAGWEDVKVKSLDKCDFRPMFDHFEREREKKKAMTKDEKKAVKEAKDKLEAPYLLALVDGRKEKVGNFRAEPPGLFRGRGEHPKKGTLKKRLRPEDILLNIGKDAQVPKANIPGEWKGVQHDSTVTWLAHWKENVNGNSKYVFLSAGSSWKGQSDRQKFEKARELIKHIDRIRKDYTEDLKSKVMADRQRATALYFIDKLALRAGNEKGEDEADTVGCCSLRYEHVTLEPPNRVIFDFLGKDSMRFHQEVEVDKQVFKNIKIFKDNKTRGDDIFDRLNTTLLNNHLRAQMPGLSAKVFRTYNASWTFQQQLKNTPKKGTVQEKIAAYNTANREVAILCNHQKTVSKTFADSFAKMGDKVSPSAQVPADETPIPALHARAEGEETARRVGGDESDMDEEFMERHEADLLEKATEAAKKKWEKENLKLAEEKEDTKPKSVLDERLKEIKAEFKELARERKTKKVEPRKGATEEKLLEQISKMDDRIAAARVQMEDRDKTKDVALGTSKINYIDPRLTVAWARKYEVPLEKLFSKTLREKFPWAEAEADADWVF</sequence>
<feature type="compositionally biased region" description="Low complexity" evidence="9">
    <location>
        <begin position="149"/>
        <end position="162"/>
    </location>
</feature>
<feature type="compositionally biased region" description="Low complexity" evidence="9">
    <location>
        <begin position="229"/>
        <end position="241"/>
    </location>
</feature>
<evidence type="ECO:0000259" key="10">
    <source>
        <dbReference type="SMART" id="SM00435"/>
    </source>
</evidence>
<evidence type="ECO:0000256" key="8">
    <source>
        <dbReference type="SAM" id="Coils"/>
    </source>
</evidence>
<dbReference type="Pfam" id="PF02919">
    <property type="entry name" value="Topoisom_I_N"/>
    <property type="match status" value="1"/>
</dbReference>
<keyword evidence="5 6" id="KW-0413">Isomerase</keyword>
<dbReference type="InterPro" id="IPR001631">
    <property type="entry name" value="TopoI"/>
</dbReference>
<evidence type="ECO:0000256" key="1">
    <source>
        <dbReference type="ARBA" id="ARBA00000213"/>
    </source>
</evidence>
<dbReference type="InterPro" id="IPR013030">
    <property type="entry name" value="DNA_topo_DNA_db_N_dom2"/>
</dbReference>
<feature type="region of interest" description="Disordered" evidence="9">
    <location>
        <begin position="1"/>
        <end position="295"/>
    </location>
</feature>
<dbReference type="PRINTS" id="PR00416">
    <property type="entry name" value="EUTPISMRASEI"/>
</dbReference>
<reference evidence="11 12" key="1">
    <citation type="submission" date="2018-11" db="EMBL/GenBank/DDBJ databases">
        <title>Genome sequence of Saitozyma podzolica DSM 27192.</title>
        <authorList>
            <person name="Aliyu H."/>
            <person name="Gorte O."/>
            <person name="Ochsenreither K."/>
        </authorList>
    </citation>
    <scope>NUCLEOTIDE SEQUENCE [LARGE SCALE GENOMIC DNA]</scope>
    <source>
        <strain evidence="11 12">DSM 27192</strain>
    </source>
</reference>
<keyword evidence="12" id="KW-1185">Reference proteome</keyword>
<organism evidence="11 12">
    <name type="scientific">Saitozyma podzolica</name>
    <dbReference type="NCBI Taxonomy" id="1890683"/>
    <lineage>
        <taxon>Eukaryota</taxon>
        <taxon>Fungi</taxon>
        <taxon>Dikarya</taxon>
        <taxon>Basidiomycota</taxon>
        <taxon>Agaricomycotina</taxon>
        <taxon>Tremellomycetes</taxon>
        <taxon>Tremellales</taxon>
        <taxon>Trimorphomycetaceae</taxon>
        <taxon>Saitozyma</taxon>
    </lineage>
</organism>
<dbReference type="InterPro" id="IPR014711">
    <property type="entry name" value="TopoI_cat_a-hlx-sub_euk"/>
</dbReference>
<dbReference type="GO" id="GO:0006260">
    <property type="term" value="P:DNA replication"/>
    <property type="evidence" value="ECO:0007669"/>
    <property type="project" value="TreeGrafter"/>
</dbReference>
<dbReference type="PANTHER" id="PTHR10290:SF3">
    <property type="entry name" value="DNA TOPOISOMERASE 1"/>
    <property type="match status" value="1"/>
</dbReference>
<accession>A0A427YL44</accession>
<dbReference type="GO" id="GO:0003917">
    <property type="term" value="F:DNA topoisomerase type I (single strand cut, ATP-independent) activity"/>
    <property type="evidence" value="ECO:0007669"/>
    <property type="project" value="UniProtKB-UniRule"/>
</dbReference>
<dbReference type="InterPro" id="IPR008336">
    <property type="entry name" value="TopoI_DNA-bd_euk"/>
</dbReference>
<evidence type="ECO:0000256" key="4">
    <source>
        <dbReference type="ARBA" id="ARBA00023125"/>
    </source>
</evidence>
<feature type="compositionally biased region" description="Basic residues" evidence="9">
    <location>
        <begin position="81"/>
        <end position="91"/>
    </location>
</feature>